<dbReference type="InterPro" id="IPR036779">
    <property type="entry name" value="LysM_dom_sf"/>
</dbReference>
<dbReference type="SMART" id="SM00257">
    <property type="entry name" value="LysM"/>
    <property type="match status" value="1"/>
</dbReference>
<dbReference type="Proteomes" id="UP000242662">
    <property type="component" value="Unassembled WGS sequence"/>
</dbReference>
<evidence type="ECO:0000313" key="4">
    <source>
        <dbReference type="Proteomes" id="UP000242662"/>
    </source>
</evidence>
<protein>
    <submittedName>
        <fullName evidence="3">Spore coat assembly protein SafA</fullName>
    </submittedName>
</protein>
<keyword evidence="4" id="KW-1185">Reference proteome</keyword>
<organism evidence="3 4">
    <name type="scientific">Shouchella lonarensis</name>
    <dbReference type="NCBI Taxonomy" id="1464122"/>
    <lineage>
        <taxon>Bacteria</taxon>
        <taxon>Bacillati</taxon>
        <taxon>Bacillota</taxon>
        <taxon>Bacilli</taxon>
        <taxon>Bacillales</taxon>
        <taxon>Bacillaceae</taxon>
        <taxon>Shouchella</taxon>
    </lineage>
</organism>
<sequence length="372" mass="41468">MRIHIVQKGDTLWKLAKKYEVDYEQLKEANHALSNPEMLMPGMKVKVPTGTVAVRKESQQTTEEKNEPVISIKGSTKERDEQSYDEMNQSSAQETMTQTHVSNQRAPQPLPPRPACPNCGSGSYMGTTQPNYPNAQMHRVSPAAPPFYGNEKQYPMPMNPPSSYPNTGSQSRGSHQNMRMQMPVGTAPQMSAPPSPARYHPSQTNVLPLQEMSQYNGALDQGTQHINEQFRQSETVDYRSIPTNNYGSPPGAPQQTNTYHTQKIGREVPEYRNGPPAPMNTAPPHVSGFYQDRSDHVGQMGYPSPPPGMANQPPSAPPQMPPHHRQAPAYVTTRPPASTAAYQQMYEPPRNAPMAQTPQMVNGYHEKNEYYD</sequence>
<dbReference type="CDD" id="cd00118">
    <property type="entry name" value="LysM"/>
    <property type="match status" value="1"/>
</dbReference>
<feature type="compositionally biased region" description="Polar residues" evidence="1">
    <location>
        <begin position="85"/>
        <end position="102"/>
    </location>
</feature>
<accession>A0A1G6JRC7</accession>
<dbReference type="RefSeq" id="WP_090775687.1">
    <property type="nucleotide sequence ID" value="NZ_FMYM01000006.1"/>
</dbReference>
<evidence type="ECO:0000256" key="1">
    <source>
        <dbReference type="SAM" id="MobiDB-lite"/>
    </source>
</evidence>
<proteinExistence type="predicted"/>
<feature type="domain" description="LysM" evidence="2">
    <location>
        <begin position="2"/>
        <end position="47"/>
    </location>
</feature>
<evidence type="ECO:0000313" key="3">
    <source>
        <dbReference type="EMBL" id="SDC21211.1"/>
    </source>
</evidence>
<feature type="compositionally biased region" description="Pro residues" evidence="1">
    <location>
        <begin position="303"/>
        <end position="321"/>
    </location>
</feature>
<dbReference type="Gene3D" id="3.10.350.10">
    <property type="entry name" value="LysM domain"/>
    <property type="match status" value="1"/>
</dbReference>
<dbReference type="OrthoDB" id="2033517at2"/>
<dbReference type="InterPro" id="IPR014248">
    <property type="entry name" value="Spore_coat_assembly_SafA"/>
</dbReference>
<name>A0A1G6JRC7_9BACI</name>
<gene>
    <name evidence="3" type="ORF">SAMN05421737_10667</name>
</gene>
<feature type="region of interest" description="Disordered" evidence="1">
    <location>
        <begin position="55"/>
        <end position="111"/>
    </location>
</feature>
<dbReference type="InterPro" id="IPR018392">
    <property type="entry name" value="LysM"/>
</dbReference>
<dbReference type="PROSITE" id="PS51782">
    <property type="entry name" value="LYSM"/>
    <property type="match status" value="1"/>
</dbReference>
<dbReference type="STRING" id="1464122.SAMN05421737_10667"/>
<evidence type="ECO:0000259" key="2">
    <source>
        <dbReference type="PROSITE" id="PS51782"/>
    </source>
</evidence>
<dbReference type="EMBL" id="FMYM01000006">
    <property type="protein sequence ID" value="SDC21211.1"/>
    <property type="molecule type" value="Genomic_DNA"/>
</dbReference>
<dbReference type="SUPFAM" id="SSF54106">
    <property type="entry name" value="LysM domain"/>
    <property type="match status" value="1"/>
</dbReference>
<feature type="region of interest" description="Disordered" evidence="1">
    <location>
        <begin position="268"/>
        <end position="372"/>
    </location>
</feature>
<dbReference type="Pfam" id="PF01476">
    <property type="entry name" value="LysM"/>
    <property type="match status" value="1"/>
</dbReference>
<dbReference type="NCBIfam" id="TIGR02899">
    <property type="entry name" value="spore_safA"/>
    <property type="match status" value="1"/>
</dbReference>
<reference evidence="4" key="1">
    <citation type="submission" date="2016-09" db="EMBL/GenBank/DDBJ databases">
        <authorList>
            <person name="Varghese N."/>
            <person name="Submissions S."/>
        </authorList>
    </citation>
    <scope>NUCLEOTIDE SEQUENCE [LARGE SCALE GENOMIC DNA]</scope>
    <source>
        <strain evidence="4">25nlg</strain>
    </source>
</reference>
<dbReference type="AlphaFoldDB" id="A0A1G6JRC7"/>
<feature type="compositionally biased region" description="Basic and acidic residues" evidence="1">
    <location>
        <begin position="55"/>
        <end position="67"/>
    </location>
</feature>